<evidence type="ECO:0000313" key="11">
    <source>
        <dbReference type="Proteomes" id="UP000001202"/>
    </source>
</evidence>
<evidence type="ECO:0000256" key="5">
    <source>
        <dbReference type="ARBA" id="ARBA00022989"/>
    </source>
</evidence>
<keyword evidence="3 10" id="KW-0132">Cell division</keyword>
<dbReference type="Gene3D" id="3.10.20.310">
    <property type="entry name" value="membrane protein fhac"/>
    <property type="match status" value="1"/>
</dbReference>
<dbReference type="PROSITE" id="PS51779">
    <property type="entry name" value="POTRA"/>
    <property type="match status" value="1"/>
</dbReference>
<evidence type="ECO:0000256" key="2">
    <source>
        <dbReference type="ARBA" id="ARBA00022475"/>
    </source>
</evidence>
<dbReference type="Proteomes" id="UP000001202">
    <property type="component" value="Chromosome"/>
</dbReference>
<evidence type="ECO:0000256" key="3">
    <source>
        <dbReference type="ARBA" id="ARBA00022618"/>
    </source>
</evidence>
<proteinExistence type="predicted"/>
<evidence type="ECO:0000256" key="4">
    <source>
        <dbReference type="ARBA" id="ARBA00022692"/>
    </source>
</evidence>
<dbReference type="AlphaFoldDB" id="A0A0H3BKF7"/>
<dbReference type="GO" id="GO:0016020">
    <property type="term" value="C:membrane"/>
    <property type="evidence" value="ECO:0007669"/>
    <property type="project" value="UniProtKB-SubCell"/>
</dbReference>
<gene>
    <name evidence="10" type="primary">ftsQ</name>
    <name evidence="10" type="ordered locus">TPASS_0388</name>
</gene>
<evidence type="ECO:0000256" key="1">
    <source>
        <dbReference type="ARBA" id="ARBA00004370"/>
    </source>
</evidence>
<name>A0A0H3BKF7_TREPS</name>
<evidence type="ECO:0000256" key="7">
    <source>
        <dbReference type="ARBA" id="ARBA00023306"/>
    </source>
</evidence>
<reference evidence="10 11" key="1">
    <citation type="journal article" date="2008" name="BMC Microbiol.">
        <title>Complete genome sequence of Treponema pallidum ssp. pallidum strain SS14 determined with oligonucleotide arrays.</title>
        <authorList>
            <person name="Matejkova P."/>
            <person name="Strouhal M."/>
            <person name="Smajs D."/>
            <person name="Norris S.J."/>
            <person name="Palzkill T."/>
            <person name="Petrosino J.F."/>
            <person name="Sodergren E."/>
            <person name="Norton J.E."/>
            <person name="Singh J."/>
            <person name="Richmond T.A."/>
            <person name="Molla M.N."/>
            <person name="Albert T.J."/>
            <person name="Weinstock G.M."/>
        </authorList>
    </citation>
    <scope>NUCLEOTIDE SEQUENCE [LARGE SCALE GENOMIC DNA]</scope>
    <source>
        <strain evidence="10 11">SS14</strain>
    </source>
</reference>
<keyword evidence="4 8" id="KW-0812">Transmembrane</keyword>
<evidence type="ECO:0000256" key="8">
    <source>
        <dbReference type="SAM" id="Phobius"/>
    </source>
</evidence>
<dbReference type="InterPro" id="IPR034746">
    <property type="entry name" value="POTRA"/>
</dbReference>
<accession>A0A0H3BKF7</accession>
<evidence type="ECO:0000259" key="9">
    <source>
        <dbReference type="PROSITE" id="PS51779"/>
    </source>
</evidence>
<dbReference type="PANTHER" id="PTHR35851:SF1">
    <property type="entry name" value="CELL DIVISION PROTEIN FTSQ"/>
    <property type="match status" value="1"/>
</dbReference>
<keyword evidence="2" id="KW-1003">Cell membrane</keyword>
<organism evidence="10 11">
    <name type="scientific">Treponema pallidum subsp. pallidum (strain SS14)</name>
    <dbReference type="NCBI Taxonomy" id="455434"/>
    <lineage>
        <taxon>Bacteria</taxon>
        <taxon>Pseudomonadati</taxon>
        <taxon>Spirochaetota</taxon>
        <taxon>Spirochaetia</taxon>
        <taxon>Spirochaetales</taxon>
        <taxon>Treponemataceae</taxon>
        <taxon>Treponema</taxon>
    </lineage>
</organism>
<dbReference type="EMBL" id="CP000805">
    <property type="protein sequence ID" value="ACD70814.1"/>
    <property type="molecule type" value="Genomic_DNA"/>
</dbReference>
<dbReference type="KEGG" id="tpp:TPASS_0388"/>
<feature type="domain" description="POTRA" evidence="9">
    <location>
        <begin position="55"/>
        <end position="123"/>
    </location>
</feature>
<evidence type="ECO:0000313" key="10">
    <source>
        <dbReference type="EMBL" id="ACD70814.1"/>
    </source>
</evidence>
<dbReference type="PATRIC" id="fig|455434.6.peg.390"/>
<dbReference type="InterPro" id="IPR013685">
    <property type="entry name" value="POTRA_FtsQ_type"/>
</dbReference>
<evidence type="ECO:0000256" key="6">
    <source>
        <dbReference type="ARBA" id="ARBA00023136"/>
    </source>
</evidence>
<dbReference type="GeneID" id="93876162"/>
<dbReference type="RefSeq" id="WP_010881836.1">
    <property type="nucleotide sequence ID" value="NC_010741.1"/>
</dbReference>
<keyword evidence="5 8" id="KW-1133">Transmembrane helix</keyword>
<comment type="subcellular location">
    <subcellularLocation>
        <location evidence="1">Membrane</location>
    </subcellularLocation>
</comment>
<feature type="transmembrane region" description="Helical" evidence="8">
    <location>
        <begin position="28"/>
        <end position="51"/>
    </location>
</feature>
<dbReference type="Pfam" id="PF08478">
    <property type="entry name" value="POTRA_1"/>
    <property type="match status" value="1"/>
</dbReference>
<sequence length="271" mass="30594">MKKQFLCRNTEACKYPLVGYMSMRVRVAVLKVVIVILLLVLCVEFVFYLFVVPATSFAKVEFSGNVTISPEYLMKAAGLTGKEKWMSLDGFTISERLASVPLLAQVEVLKKFPDTMHVHVVERVAIALGFVHVQGRAMPVQIDKTGTVFSVGTAPLDTVLPVVSGLEFRNPRVGLRVHDQLVPLFVQLDNLSKRNPLLLGEISEISIEQKRHGGYDLALYLVRAPIRVRMDKNLSEEKLRYVILLVDALREWQTQRRIKELDVRGGTAVYR</sequence>
<dbReference type="GO" id="GO:0090529">
    <property type="term" value="P:cell septum assembly"/>
    <property type="evidence" value="ECO:0007669"/>
    <property type="project" value="InterPro"/>
</dbReference>
<keyword evidence="7" id="KW-0131">Cell cycle</keyword>
<dbReference type="PANTHER" id="PTHR35851">
    <property type="entry name" value="CELL DIVISION PROTEIN FTSQ"/>
    <property type="match status" value="1"/>
</dbReference>
<protein>
    <submittedName>
        <fullName evidence="10">Cell division protein</fullName>
    </submittedName>
</protein>
<keyword evidence="6 8" id="KW-0472">Membrane</keyword>
<dbReference type="InterPro" id="IPR026579">
    <property type="entry name" value="FtsQ"/>
</dbReference>